<evidence type="ECO:0000259" key="1">
    <source>
        <dbReference type="Pfam" id="PF05622"/>
    </source>
</evidence>
<name>A0ABQ9HMG0_9NEOP</name>
<comment type="caution">
    <text evidence="2">The sequence shown here is derived from an EMBL/GenBank/DDBJ whole genome shotgun (WGS) entry which is preliminary data.</text>
</comment>
<feature type="domain" description="Hook C-terminal" evidence="1">
    <location>
        <begin position="57"/>
        <end position="135"/>
    </location>
</feature>
<protein>
    <recommendedName>
        <fullName evidence="1">Hook C-terminal domain-containing protein</fullName>
    </recommendedName>
</protein>
<proteinExistence type="predicted"/>
<sequence>MAMEESVQQVIMQAIQELEQSSHGSTLYTMGMSMGIDCQRMMTELEAATEARDQIAQRCHELDMQLIHSLAFNLFQVTLLQEEKTILHMENVKLQDKLKEFETLEDSSVGSGHRYKEMRKQNDTLKEEMFKIETG</sequence>
<dbReference type="EMBL" id="JARBHB010000004">
    <property type="protein sequence ID" value="KAJ8885571.1"/>
    <property type="molecule type" value="Genomic_DNA"/>
</dbReference>
<evidence type="ECO:0000313" key="2">
    <source>
        <dbReference type="EMBL" id="KAJ8885571.1"/>
    </source>
</evidence>
<dbReference type="PANTHER" id="PTHR18947">
    <property type="entry name" value="HOOK PROTEINS"/>
    <property type="match status" value="1"/>
</dbReference>
<reference evidence="2 3" key="1">
    <citation type="submission" date="2023-02" db="EMBL/GenBank/DDBJ databases">
        <title>LHISI_Scaffold_Assembly.</title>
        <authorList>
            <person name="Stuart O.P."/>
            <person name="Cleave R."/>
            <person name="Magrath M.J.L."/>
            <person name="Mikheyev A.S."/>
        </authorList>
    </citation>
    <scope>NUCLEOTIDE SEQUENCE [LARGE SCALE GENOMIC DNA]</scope>
    <source>
        <strain evidence="2">Daus_M_001</strain>
        <tissue evidence="2">Leg muscle</tissue>
    </source>
</reference>
<dbReference type="InterPro" id="IPR008636">
    <property type="entry name" value="Hook_C"/>
</dbReference>
<organism evidence="2 3">
    <name type="scientific">Dryococelus australis</name>
    <dbReference type="NCBI Taxonomy" id="614101"/>
    <lineage>
        <taxon>Eukaryota</taxon>
        <taxon>Metazoa</taxon>
        <taxon>Ecdysozoa</taxon>
        <taxon>Arthropoda</taxon>
        <taxon>Hexapoda</taxon>
        <taxon>Insecta</taxon>
        <taxon>Pterygota</taxon>
        <taxon>Neoptera</taxon>
        <taxon>Polyneoptera</taxon>
        <taxon>Phasmatodea</taxon>
        <taxon>Verophasmatodea</taxon>
        <taxon>Anareolatae</taxon>
        <taxon>Phasmatidae</taxon>
        <taxon>Eurycanthinae</taxon>
        <taxon>Dryococelus</taxon>
    </lineage>
</organism>
<dbReference type="Proteomes" id="UP001159363">
    <property type="component" value="Chromosome X"/>
</dbReference>
<dbReference type="Pfam" id="PF05622">
    <property type="entry name" value="HOOK"/>
    <property type="match status" value="1"/>
</dbReference>
<dbReference type="PANTHER" id="PTHR18947:SF39">
    <property type="entry name" value="PROTEIN HOOK"/>
    <property type="match status" value="1"/>
</dbReference>
<gene>
    <name evidence="2" type="ORF">PR048_011769</name>
</gene>
<evidence type="ECO:0000313" key="3">
    <source>
        <dbReference type="Proteomes" id="UP001159363"/>
    </source>
</evidence>
<accession>A0ABQ9HMG0</accession>
<keyword evidence="3" id="KW-1185">Reference proteome</keyword>